<organism evidence="12 13">
    <name type="scientific">Nocardioides agri</name>
    <dbReference type="NCBI Taxonomy" id="2682843"/>
    <lineage>
        <taxon>Bacteria</taxon>
        <taxon>Bacillati</taxon>
        <taxon>Actinomycetota</taxon>
        <taxon>Actinomycetes</taxon>
        <taxon>Propionibacteriales</taxon>
        <taxon>Nocardioidaceae</taxon>
        <taxon>Nocardioides</taxon>
    </lineage>
</organism>
<comment type="similarity">
    <text evidence="2">Belongs to the YajC family.</text>
</comment>
<feature type="region of interest" description="Disordered" evidence="10">
    <location>
        <begin position="89"/>
        <end position="125"/>
    </location>
</feature>
<reference evidence="12 13" key="1">
    <citation type="submission" date="2019-12" db="EMBL/GenBank/DDBJ databases">
        <authorList>
            <person name="Huq M.A."/>
        </authorList>
    </citation>
    <scope>NUCLEOTIDE SEQUENCE [LARGE SCALE GENOMIC DNA]</scope>
    <source>
        <strain evidence="12 13">MAH-18</strain>
    </source>
</reference>
<comment type="caution">
    <text evidence="12">The sequence shown here is derived from an EMBL/GenBank/DDBJ whole genome shotgun (WGS) entry which is preliminary data.</text>
</comment>
<sequence>MRRAPAGRSRGRFVVEFLPLIGIVLLFWLFIIRPQSRRQKELRTMQSSLSVGDEVMLTSGIFGSVQEVADDYVVVEISEGVAIKVAQGAVGSKIRHDEEQGPDETDGEPDEHDEPGTVTDGPEER</sequence>
<name>A0A6L6XLF7_9ACTN</name>
<keyword evidence="8" id="KW-0811">Translocation</keyword>
<dbReference type="InterPro" id="IPR003849">
    <property type="entry name" value="Preprotein_translocase_YajC"/>
</dbReference>
<keyword evidence="4" id="KW-1003">Cell membrane</keyword>
<evidence type="ECO:0000256" key="4">
    <source>
        <dbReference type="ARBA" id="ARBA00022475"/>
    </source>
</evidence>
<evidence type="ECO:0000256" key="10">
    <source>
        <dbReference type="SAM" id="MobiDB-lite"/>
    </source>
</evidence>
<dbReference type="PANTHER" id="PTHR33909:SF1">
    <property type="entry name" value="SEC TRANSLOCON ACCESSORY COMPLEX SUBUNIT YAJC"/>
    <property type="match status" value="1"/>
</dbReference>
<dbReference type="GO" id="GO:0015031">
    <property type="term" value="P:protein transport"/>
    <property type="evidence" value="ECO:0007669"/>
    <property type="project" value="UniProtKB-KW"/>
</dbReference>
<dbReference type="Pfam" id="PF02699">
    <property type="entry name" value="YajC"/>
    <property type="match status" value="1"/>
</dbReference>
<comment type="subcellular location">
    <subcellularLocation>
        <location evidence="1">Cell membrane</location>
        <topology evidence="1">Single-pass membrane protein</topology>
    </subcellularLocation>
</comment>
<dbReference type="PANTHER" id="PTHR33909">
    <property type="entry name" value="SEC TRANSLOCON ACCESSORY COMPLEX SUBUNIT YAJC"/>
    <property type="match status" value="1"/>
</dbReference>
<evidence type="ECO:0000313" key="13">
    <source>
        <dbReference type="Proteomes" id="UP000473525"/>
    </source>
</evidence>
<dbReference type="AlphaFoldDB" id="A0A6L6XLF7"/>
<evidence type="ECO:0000256" key="9">
    <source>
        <dbReference type="ARBA" id="ARBA00023136"/>
    </source>
</evidence>
<evidence type="ECO:0000256" key="5">
    <source>
        <dbReference type="ARBA" id="ARBA00022692"/>
    </source>
</evidence>
<dbReference type="Proteomes" id="UP000473525">
    <property type="component" value="Unassembled WGS sequence"/>
</dbReference>
<keyword evidence="13" id="KW-1185">Reference proteome</keyword>
<dbReference type="GO" id="GO:0005886">
    <property type="term" value="C:plasma membrane"/>
    <property type="evidence" value="ECO:0007669"/>
    <property type="project" value="UniProtKB-SubCell"/>
</dbReference>
<feature type="transmembrane region" description="Helical" evidence="11">
    <location>
        <begin position="12"/>
        <end position="31"/>
    </location>
</feature>
<dbReference type="PRINTS" id="PR01853">
    <property type="entry name" value="YAJCTRNLCASE"/>
</dbReference>
<dbReference type="SMART" id="SM01323">
    <property type="entry name" value="YajC"/>
    <property type="match status" value="1"/>
</dbReference>
<keyword evidence="7 11" id="KW-1133">Transmembrane helix</keyword>
<evidence type="ECO:0000256" key="11">
    <source>
        <dbReference type="SAM" id="Phobius"/>
    </source>
</evidence>
<dbReference type="EMBL" id="WSEK01000004">
    <property type="protein sequence ID" value="MVQ47930.1"/>
    <property type="molecule type" value="Genomic_DNA"/>
</dbReference>
<proteinExistence type="inferred from homology"/>
<keyword evidence="5 11" id="KW-0812">Transmembrane</keyword>
<protein>
    <submittedName>
        <fullName evidence="12">Preprotein translocase subunit YajC</fullName>
    </submittedName>
</protein>
<dbReference type="NCBIfam" id="TIGR00739">
    <property type="entry name" value="yajC"/>
    <property type="match status" value="1"/>
</dbReference>
<evidence type="ECO:0000256" key="7">
    <source>
        <dbReference type="ARBA" id="ARBA00022989"/>
    </source>
</evidence>
<gene>
    <name evidence="12" type="primary">yajC</name>
    <name evidence="12" type="ORF">GON03_01960</name>
</gene>
<evidence type="ECO:0000256" key="2">
    <source>
        <dbReference type="ARBA" id="ARBA00006742"/>
    </source>
</evidence>
<evidence type="ECO:0000256" key="1">
    <source>
        <dbReference type="ARBA" id="ARBA00004162"/>
    </source>
</evidence>
<evidence type="ECO:0000256" key="6">
    <source>
        <dbReference type="ARBA" id="ARBA00022927"/>
    </source>
</evidence>
<evidence type="ECO:0000256" key="8">
    <source>
        <dbReference type="ARBA" id="ARBA00023010"/>
    </source>
</evidence>
<keyword evidence="3" id="KW-0813">Transport</keyword>
<accession>A0A6L6XLF7</accession>
<evidence type="ECO:0000313" key="12">
    <source>
        <dbReference type="EMBL" id="MVQ47930.1"/>
    </source>
</evidence>
<evidence type="ECO:0000256" key="3">
    <source>
        <dbReference type="ARBA" id="ARBA00022448"/>
    </source>
</evidence>
<keyword evidence="6" id="KW-0653">Protein transport</keyword>
<feature type="compositionally biased region" description="Acidic residues" evidence="10">
    <location>
        <begin position="100"/>
        <end position="113"/>
    </location>
</feature>
<keyword evidence="9 11" id="KW-0472">Membrane</keyword>